<comment type="caution">
    <text evidence="2">The sequence shown here is derived from an EMBL/GenBank/DDBJ whole genome shotgun (WGS) entry which is preliminary data.</text>
</comment>
<keyword evidence="1" id="KW-0732">Signal</keyword>
<feature type="signal peptide" evidence="1">
    <location>
        <begin position="1"/>
        <end position="24"/>
    </location>
</feature>
<reference evidence="2 3" key="1">
    <citation type="submission" date="2024-05" db="EMBL/GenBank/DDBJ databases">
        <title>Genetic variation in Jamaican populations of the coffee berry borer (Hypothenemus hampei).</title>
        <authorList>
            <person name="Errbii M."/>
            <person name="Myrie A."/>
        </authorList>
    </citation>
    <scope>NUCLEOTIDE SEQUENCE [LARGE SCALE GENOMIC DNA]</scope>
    <source>
        <strain evidence="2">JA-Hopewell-2020-01-JO</strain>
        <tissue evidence="2">Whole body</tissue>
    </source>
</reference>
<evidence type="ECO:0000256" key="1">
    <source>
        <dbReference type="SAM" id="SignalP"/>
    </source>
</evidence>
<dbReference type="EMBL" id="JBDJPC010000001">
    <property type="protein sequence ID" value="KAL1516684.1"/>
    <property type="molecule type" value="Genomic_DNA"/>
</dbReference>
<evidence type="ECO:0000313" key="2">
    <source>
        <dbReference type="EMBL" id="KAL1516684.1"/>
    </source>
</evidence>
<gene>
    <name evidence="2" type="ORF">ABEB36_000564</name>
</gene>
<evidence type="ECO:0000313" key="3">
    <source>
        <dbReference type="Proteomes" id="UP001566132"/>
    </source>
</evidence>
<accession>A0ABD1FEA2</accession>
<proteinExistence type="predicted"/>
<name>A0ABD1FEA2_HYPHA</name>
<feature type="chain" id="PRO_5044824856" evidence="1">
    <location>
        <begin position="25"/>
        <end position="270"/>
    </location>
</feature>
<organism evidence="2 3">
    <name type="scientific">Hypothenemus hampei</name>
    <name type="common">Coffee berry borer</name>
    <dbReference type="NCBI Taxonomy" id="57062"/>
    <lineage>
        <taxon>Eukaryota</taxon>
        <taxon>Metazoa</taxon>
        <taxon>Ecdysozoa</taxon>
        <taxon>Arthropoda</taxon>
        <taxon>Hexapoda</taxon>
        <taxon>Insecta</taxon>
        <taxon>Pterygota</taxon>
        <taxon>Neoptera</taxon>
        <taxon>Endopterygota</taxon>
        <taxon>Coleoptera</taxon>
        <taxon>Polyphaga</taxon>
        <taxon>Cucujiformia</taxon>
        <taxon>Curculionidae</taxon>
        <taxon>Scolytinae</taxon>
        <taxon>Hypothenemus</taxon>
    </lineage>
</organism>
<dbReference type="AlphaFoldDB" id="A0ABD1FEA2"/>
<protein>
    <submittedName>
        <fullName evidence="2">Uncharacterized protein</fullName>
    </submittedName>
</protein>
<dbReference type="Proteomes" id="UP001566132">
    <property type="component" value="Unassembled WGS sequence"/>
</dbReference>
<keyword evidence="3" id="KW-1185">Reference proteome</keyword>
<sequence>MFKIPIILYFQVLTLMSHIQHYAAINNDLNKALAPLDDLGARISEQVHANLQGLDNLGSQINQQVQENIHGLDNLGSQISQSVYESLEPVRALEIKAKLKNGIGGVTLVTYQPSGRTLIIKNSNQYICRAEINITSGTCKDQLIPFEISEKSDWCLTNSNSHTLANNQLCLSTSTISVIISNSQVTCSSPGKLWQTSLEEYRQVCSPLRTSSRYRYIPDVNNPFHIKVPNNDNKFVKCENSEGNYCLFQENNKWMNIQTQQGFTIINSVD</sequence>